<organism evidence="1">
    <name type="scientific">Arundo donax</name>
    <name type="common">Giant reed</name>
    <name type="synonym">Donax arundinaceus</name>
    <dbReference type="NCBI Taxonomy" id="35708"/>
    <lineage>
        <taxon>Eukaryota</taxon>
        <taxon>Viridiplantae</taxon>
        <taxon>Streptophyta</taxon>
        <taxon>Embryophyta</taxon>
        <taxon>Tracheophyta</taxon>
        <taxon>Spermatophyta</taxon>
        <taxon>Magnoliopsida</taxon>
        <taxon>Liliopsida</taxon>
        <taxon>Poales</taxon>
        <taxon>Poaceae</taxon>
        <taxon>PACMAD clade</taxon>
        <taxon>Arundinoideae</taxon>
        <taxon>Arundineae</taxon>
        <taxon>Arundo</taxon>
    </lineage>
</organism>
<protein>
    <submittedName>
        <fullName evidence="1">Uncharacterized protein</fullName>
    </submittedName>
</protein>
<dbReference type="AlphaFoldDB" id="A0A0A8YBE4"/>
<sequence>MFPDPLNTHYNTALGVAVVIEFVPQHPRDMVTRLA</sequence>
<name>A0A0A8YBE4_ARUDO</name>
<evidence type="ECO:0000313" key="1">
    <source>
        <dbReference type="EMBL" id="JAD23289.1"/>
    </source>
</evidence>
<proteinExistence type="predicted"/>
<reference evidence="1" key="1">
    <citation type="submission" date="2014-09" db="EMBL/GenBank/DDBJ databases">
        <authorList>
            <person name="Magalhaes I.L.F."/>
            <person name="Oliveira U."/>
            <person name="Santos F.R."/>
            <person name="Vidigal T.H.D.A."/>
            <person name="Brescovit A.D."/>
            <person name="Santos A.J."/>
        </authorList>
    </citation>
    <scope>NUCLEOTIDE SEQUENCE</scope>
    <source>
        <tissue evidence="1">Shoot tissue taken approximately 20 cm above the soil surface</tissue>
    </source>
</reference>
<accession>A0A0A8YBE4</accession>
<dbReference type="EMBL" id="GBRH01274606">
    <property type="protein sequence ID" value="JAD23289.1"/>
    <property type="molecule type" value="Transcribed_RNA"/>
</dbReference>
<reference evidence="1" key="2">
    <citation type="journal article" date="2015" name="Data Brief">
        <title>Shoot transcriptome of the giant reed, Arundo donax.</title>
        <authorList>
            <person name="Barrero R.A."/>
            <person name="Guerrero F.D."/>
            <person name="Moolhuijzen P."/>
            <person name="Goolsby J.A."/>
            <person name="Tidwell J."/>
            <person name="Bellgard S.E."/>
            <person name="Bellgard M.I."/>
        </authorList>
    </citation>
    <scope>NUCLEOTIDE SEQUENCE</scope>
    <source>
        <tissue evidence="1">Shoot tissue taken approximately 20 cm above the soil surface</tissue>
    </source>
</reference>